<dbReference type="SUPFAM" id="SSF53137">
    <property type="entry name" value="Translational machinery components"/>
    <property type="match status" value="1"/>
</dbReference>
<dbReference type="GO" id="GO:0006412">
    <property type="term" value="P:translation"/>
    <property type="evidence" value="ECO:0007669"/>
    <property type="project" value="InterPro"/>
</dbReference>
<dbReference type="RefSeq" id="YP_009326061.1">
    <property type="nucleotide sequence ID" value="NC_032029.1"/>
</dbReference>
<gene>
    <name evidence="3" type="primary">rps11</name>
    <name evidence="3" type="ORF">BGL49_010</name>
</gene>
<evidence type="ECO:0000313" key="3">
    <source>
        <dbReference type="EMBL" id="APD75822.1"/>
    </source>
</evidence>
<dbReference type="GeneID" id="30510686"/>
<dbReference type="GO" id="GO:1990904">
    <property type="term" value="C:ribonucleoprotein complex"/>
    <property type="evidence" value="ECO:0007669"/>
    <property type="project" value="UniProtKB-KW"/>
</dbReference>
<dbReference type="Gene3D" id="3.30.420.80">
    <property type="entry name" value="Ribosomal protein S11"/>
    <property type="match status" value="1"/>
</dbReference>
<keyword evidence="1 3" id="KW-0689">Ribosomal protein</keyword>
<name>A0A1J0RDE8_9STRA</name>
<dbReference type="AlphaFoldDB" id="A0A1J0RDE8"/>
<evidence type="ECO:0000256" key="2">
    <source>
        <dbReference type="ARBA" id="ARBA00023274"/>
    </source>
</evidence>
<keyword evidence="2" id="KW-0687">Ribonucleoprotein</keyword>
<dbReference type="EMBL" id="KY021079">
    <property type="protein sequence ID" value="APD75822.1"/>
    <property type="molecule type" value="Genomic_DNA"/>
</dbReference>
<geneLocation type="mitochondrion" evidence="3"/>
<reference evidence="3" key="1">
    <citation type="submission" date="2016-10" db="EMBL/GenBank/DDBJ databases">
        <title>Complete mitochondrial genome of the freshwater diatom Asterionella formosa.</title>
        <authorList>
            <person name="Villain A."/>
            <person name="Kojadinovic M."/>
            <person name="Puppo C."/>
            <person name="Prioretti L."/>
            <person name="Hubert P."/>
            <person name="Zhang Y."/>
            <person name="Gregori G."/>
            <person name="Roulet A."/>
            <person name="Roques C."/>
            <person name="Claverie J.-M."/>
            <person name="Gontero B."/>
            <person name="Blanc G."/>
        </authorList>
    </citation>
    <scope>NUCLEOTIDE SEQUENCE</scope>
    <source>
        <strain evidence="3">BGM1</strain>
    </source>
</reference>
<dbReference type="GO" id="GO:0003735">
    <property type="term" value="F:structural constituent of ribosome"/>
    <property type="evidence" value="ECO:0007669"/>
    <property type="project" value="InterPro"/>
</dbReference>
<dbReference type="GO" id="GO:0005840">
    <property type="term" value="C:ribosome"/>
    <property type="evidence" value="ECO:0007669"/>
    <property type="project" value="UniProtKB-KW"/>
</dbReference>
<sequence length="182" mass="21589">MLLLQIKNDIKKKKNLLIHIYNNKVLNQKLKEKKTIINDFSNTKKSIQKKRFHNLNILETLKYIVGVSFLKKNTIIYITSSCGQLKYQCSAGFLKLNKKQKIKIPFVLIKLTKTLLNKMPYLNRIPIALHLNNIPKPLQFFFEAIFKTQFFIIQLSSFKSFPHNGCRPKKLKRKKKKLFFFE</sequence>
<keyword evidence="3" id="KW-0496">Mitochondrion</keyword>
<evidence type="ECO:0000256" key="1">
    <source>
        <dbReference type="ARBA" id="ARBA00022980"/>
    </source>
</evidence>
<accession>A0A1J0RDE8</accession>
<organism evidence="3">
    <name type="scientific">Asterionella formosa</name>
    <dbReference type="NCBI Taxonomy" id="210441"/>
    <lineage>
        <taxon>Eukaryota</taxon>
        <taxon>Sar</taxon>
        <taxon>Stramenopiles</taxon>
        <taxon>Ochrophyta</taxon>
        <taxon>Bacillariophyta</taxon>
        <taxon>Fragilariophyceae</taxon>
        <taxon>Fragilariophycidae</taxon>
        <taxon>Fragilariales</taxon>
        <taxon>Fragilariaceae</taxon>
        <taxon>Asterionella</taxon>
    </lineage>
</organism>
<proteinExistence type="predicted"/>
<protein>
    <submittedName>
        <fullName evidence="3">Ribosomal protein S11</fullName>
    </submittedName>
</protein>
<dbReference type="InterPro" id="IPR036967">
    <property type="entry name" value="Ribosomal_uS11_sf"/>
</dbReference>